<dbReference type="Pfam" id="PF01464">
    <property type="entry name" value="SLT"/>
    <property type="match status" value="1"/>
</dbReference>
<dbReference type="CDD" id="cd16896">
    <property type="entry name" value="LT_Slt70-like"/>
    <property type="match status" value="1"/>
</dbReference>
<accession>A0ABN0AYL9</accession>
<dbReference type="Proteomes" id="UP000004431">
    <property type="component" value="Unassembled WGS sequence"/>
</dbReference>
<dbReference type="PROSITE" id="PS00922">
    <property type="entry name" value="TRANSGLYCOSYLASE"/>
    <property type="match status" value="1"/>
</dbReference>
<dbReference type="PANTHER" id="PTHR37423">
    <property type="entry name" value="SOLUBLE LYTIC MUREIN TRANSGLYCOSYLASE-RELATED"/>
    <property type="match status" value="1"/>
</dbReference>
<dbReference type="SUPFAM" id="SSF53955">
    <property type="entry name" value="Lysozyme-like"/>
    <property type="match status" value="1"/>
</dbReference>
<dbReference type="Gene3D" id="1.10.530.10">
    <property type="match status" value="1"/>
</dbReference>
<dbReference type="EMBL" id="AEDQ01000033">
    <property type="protein sequence ID" value="EFL43616.1"/>
    <property type="molecule type" value="Genomic_DNA"/>
</dbReference>
<sequence>MQRPHFFSWYRISLFSILGVICAISLAAPLMVTSAIKRFAYPVHHAELIQSAAQRYHVDPYLICAVIHTESDWDAGAHSKAGAVGLMQIMPATAQFLADGGQVSAHEYPLTRLQQARENIEYGTAYLAYLQSQFSSRDEVIAAYNAGPTTVGSWKKKQDRGVFADVVEYVETKNYIIRVNQAYDAYKELYPDGIHE</sequence>
<name>A0ABN0AYL9_9ACTN</name>
<dbReference type="RefSeq" id="WP_006304748.1">
    <property type="nucleotide sequence ID" value="NZ_AEDQ01000033.1"/>
</dbReference>
<gene>
    <name evidence="3" type="ORF">HMPREF9248_0682</name>
</gene>
<feature type="domain" description="Transglycosylase SLT" evidence="2">
    <location>
        <begin position="48"/>
        <end position="159"/>
    </location>
</feature>
<evidence type="ECO:0000313" key="3">
    <source>
        <dbReference type="EMBL" id="EFL43616.1"/>
    </source>
</evidence>
<dbReference type="InterPro" id="IPR000189">
    <property type="entry name" value="Transglyc_AS"/>
</dbReference>
<comment type="similarity">
    <text evidence="1">Belongs to the transglycosylase Slt family.</text>
</comment>
<proteinExistence type="inferred from homology"/>
<evidence type="ECO:0000259" key="2">
    <source>
        <dbReference type="Pfam" id="PF01464"/>
    </source>
</evidence>
<evidence type="ECO:0000256" key="1">
    <source>
        <dbReference type="ARBA" id="ARBA00007734"/>
    </source>
</evidence>
<comment type="caution">
    <text evidence="3">The sequence shown here is derived from an EMBL/GenBank/DDBJ whole genome shotgun (WGS) entry which is preliminary data.</text>
</comment>
<dbReference type="PANTHER" id="PTHR37423:SF2">
    <property type="entry name" value="MEMBRANE-BOUND LYTIC MUREIN TRANSGLYCOSYLASE C"/>
    <property type="match status" value="1"/>
</dbReference>
<dbReference type="InterPro" id="IPR008258">
    <property type="entry name" value="Transglycosylase_SLT_dom_1"/>
</dbReference>
<keyword evidence="4" id="KW-1185">Reference proteome</keyword>
<protein>
    <submittedName>
        <fullName evidence="3">Transglycosylase SLT domain protein</fullName>
    </submittedName>
</protein>
<evidence type="ECO:0000313" key="4">
    <source>
        <dbReference type="Proteomes" id="UP000004431"/>
    </source>
</evidence>
<reference evidence="3 4" key="1">
    <citation type="submission" date="2010-08" db="EMBL/GenBank/DDBJ databases">
        <authorList>
            <person name="Durkin A.S."/>
            <person name="Madupu R."/>
            <person name="Torralba M."/>
            <person name="Gillis M."/>
            <person name="Methe B."/>
            <person name="Sutton G."/>
            <person name="Nelson K.E."/>
        </authorList>
    </citation>
    <scope>NUCLEOTIDE SEQUENCE [LARGE SCALE GENOMIC DNA]</scope>
    <source>
        <strain evidence="3 4">PB189-T1-4</strain>
    </source>
</reference>
<dbReference type="InterPro" id="IPR023346">
    <property type="entry name" value="Lysozyme-like_dom_sf"/>
</dbReference>
<organism evidence="3 4">
    <name type="scientific">Fannyhessea vaginae PB189-T1-4</name>
    <dbReference type="NCBI Taxonomy" id="866774"/>
    <lineage>
        <taxon>Bacteria</taxon>
        <taxon>Bacillati</taxon>
        <taxon>Actinomycetota</taxon>
        <taxon>Coriobacteriia</taxon>
        <taxon>Coriobacteriales</taxon>
        <taxon>Atopobiaceae</taxon>
        <taxon>Fannyhessea</taxon>
    </lineage>
</organism>